<evidence type="ECO:0000313" key="3">
    <source>
        <dbReference type="Proteomes" id="UP000298663"/>
    </source>
</evidence>
<proteinExistence type="predicted"/>
<accession>A0A4U5PH69</accession>
<feature type="transmembrane region" description="Helical" evidence="1">
    <location>
        <begin position="102"/>
        <end position="121"/>
    </location>
</feature>
<feature type="transmembrane region" description="Helical" evidence="1">
    <location>
        <begin position="69"/>
        <end position="96"/>
    </location>
</feature>
<sequence>MKVYIDGCFIGMTVVDFFLQIAVMTYPTYELYHIKPFFYILIALASLSLAYRLLFGCVSAVTGMVDSKIYVLFCVCRGLMCLCLFPIIAFIVCIIWRMQDLYIYGIAGMIVTAILDVLYFASLKTYHMRNLTETTCDSTVMYGRA</sequence>
<gene>
    <name evidence="2" type="ORF">L596_009890</name>
</gene>
<reference evidence="2 3" key="1">
    <citation type="journal article" date="2015" name="Genome Biol.">
        <title>Comparative genomics of Steinernema reveals deeply conserved gene regulatory networks.</title>
        <authorList>
            <person name="Dillman A.R."/>
            <person name="Macchietto M."/>
            <person name="Porter C.F."/>
            <person name="Rogers A."/>
            <person name="Williams B."/>
            <person name="Antoshechkin I."/>
            <person name="Lee M.M."/>
            <person name="Goodwin Z."/>
            <person name="Lu X."/>
            <person name="Lewis E.E."/>
            <person name="Goodrich-Blair H."/>
            <person name="Stock S.P."/>
            <person name="Adams B.J."/>
            <person name="Sternberg P.W."/>
            <person name="Mortazavi A."/>
        </authorList>
    </citation>
    <scope>NUCLEOTIDE SEQUENCE [LARGE SCALE GENOMIC DNA]</scope>
    <source>
        <strain evidence="2 3">ALL</strain>
    </source>
</reference>
<evidence type="ECO:0000256" key="1">
    <source>
        <dbReference type="SAM" id="Phobius"/>
    </source>
</evidence>
<keyword evidence="1" id="KW-0812">Transmembrane</keyword>
<protein>
    <submittedName>
        <fullName evidence="2">Uncharacterized protein</fullName>
    </submittedName>
</protein>
<keyword evidence="1" id="KW-0472">Membrane</keyword>
<dbReference type="EMBL" id="AZBU02000002">
    <property type="protein sequence ID" value="TKR95766.1"/>
    <property type="molecule type" value="Genomic_DNA"/>
</dbReference>
<evidence type="ECO:0000313" key="2">
    <source>
        <dbReference type="EMBL" id="TKR95766.1"/>
    </source>
</evidence>
<keyword evidence="3" id="KW-1185">Reference proteome</keyword>
<comment type="caution">
    <text evidence="2">The sequence shown here is derived from an EMBL/GenBank/DDBJ whole genome shotgun (WGS) entry which is preliminary data.</text>
</comment>
<feature type="transmembrane region" description="Helical" evidence="1">
    <location>
        <begin position="38"/>
        <end position="62"/>
    </location>
</feature>
<keyword evidence="1" id="KW-1133">Transmembrane helix</keyword>
<reference evidence="2 3" key="2">
    <citation type="journal article" date="2019" name="G3 (Bethesda)">
        <title>Hybrid Assembly of the Genome of the Entomopathogenic Nematode Steinernema carpocapsae Identifies the X-Chromosome.</title>
        <authorList>
            <person name="Serra L."/>
            <person name="Macchietto M."/>
            <person name="Macias-Munoz A."/>
            <person name="McGill C.J."/>
            <person name="Rodriguez I.M."/>
            <person name="Rodriguez B."/>
            <person name="Murad R."/>
            <person name="Mortazavi A."/>
        </authorList>
    </citation>
    <scope>NUCLEOTIDE SEQUENCE [LARGE SCALE GENOMIC DNA]</scope>
    <source>
        <strain evidence="2 3">ALL</strain>
    </source>
</reference>
<dbReference type="AlphaFoldDB" id="A0A4U5PH69"/>
<dbReference type="Proteomes" id="UP000298663">
    <property type="component" value="Unassembled WGS sequence"/>
</dbReference>
<dbReference type="OrthoDB" id="10492143at2759"/>
<name>A0A4U5PH69_STECR</name>
<feature type="transmembrane region" description="Helical" evidence="1">
    <location>
        <begin position="7"/>
        <end position="26"/>
    </location>
</feature>
<organism evidence="2 3">
    <name type="scientific">Steinernema carpocapsae</name>
    <name type="common">Entomopathogenic nematode</name>
    <dbReference type="NCBI Taxonomy" id="34508"/>
    <lineage>
        <taxon>Eukaryota</taxon>
        <taxon>Metazoa</taxon>
        <taxon>Ecdysozoa</taxon>
        <taxon>Nematoda</taxon>
        <taxon>Chromadorea</taxon>
        <taxon>Rhabditida</taxon>
        <taxon>Tylenchina</taxon>
        <taxon>Panagrolaimomorpha</taxon>
        <taxon>Strongyloidoidea</taxon>
        <taxon>Steinernematidae</taxon>
        <taxon>Steinernema</taxon>
    </lineage>
</organism>